<keyword evidence="2" id="KW-1185">Reference proteome</keyword>
<evidence type="ECO:0000313" key="2">
    <source>
        <dbReference type="Proteomes" id="UP000824890"/>
    </source>
</evidence>
<reference evidence="1 2" key="1">
    <citation type="submission" date="2021-05" db="EMBL/GenBank/DDBJ databases">
        <title>Genome Assembly of Synthetic Allotetraploid Brassica napus Reveals Homoeologous Exchanges between Subgenomes.</title>
        <authorList>
            <person name="Davis J.T."/>
        </authorList>
    </citation>
    <scope>NUCLEOTIDE SEQUENCE [LARGE SCALE GENOMIC DNA]</scope>
    <source>
        <strain evidence="2">cv. Da-Ae</strain>
        <tissue evidence="1">Seedling</tissue>
    </source>
</reference>
<proteinExistence type="predicted"/>
<gene>
    <name evidence="1" type="ORF">HID58_056144</name>
</gene>
<dbReference type="Proteomes" id="UP000824890">
    <property type="component" value="Unassembled WGS sequence"/>
</dbReference>
<dbReference type="PANTHER" id="PTHR46666">
    <property type="entry name" value="60S RIBOSOMAL L18A-LIKE PROTEIN"/>
    <property type="match status" value="1"/>
</dbReference>
<dbReference type="EMBL" id="JAGKQM010000013">
    <property type="protein sequence ID" value="KAH0893715.1"/>
    <property type="molecule type" value="Genomic_DNA"/>
</dbReference>
<accession>A0ABQ8AME8</accession>
<feature type="non-terminal residue" evidence="1">
    <location>
        <position position="1"/>
    </location>
</feature>
<comment type="caution">
    <text evidence="1">The sequence shown here is derived from an EMBL/GenBank/DDBJ whole genome shotgun (WGS) entry which is preliminary data.</text>
</comment>
<evidence type="ECO:0000313" key="1">
    <source>
        <dbReference type="EMBL" id="KAH0893715.1"/>
    </source>
</evidence>
<organism evidence="1 2">
    <name type="scientific">Brassica napus</name>
    <name type="common">Rape</name>
    <dbReference type="NCBI Taxonomy" id="3708"/>
    <lineage>
        <taxon>Eukaryota</taxon>
        <taxon>Viridiplantae</taxon>
        <taxon>Streptophyta</taxon>
        <taxon>Embryophyta</taxon>
        <taxon>Tracheophyta</taxon>
        <taxon>Spermatophyta</taxon>
        <taxon>Magnoliopsida</taxon>
        <taxon>eudicotyledons</taxon>
        <taxon>Gunneridae</taxon>
        <taxon>Pentapetalae</taxon>
        <taxon>rosids</taxon>
        <taxon>malvids</taxon>
        <taxon>Brassicales</taxon>
        <taxon>Brassicaceae</taxon>
        <taxon>Brassiceae</taxon>
        <taxon>Brassica</taxon>
    </lineage>
</organism>
<dbReference type="PANTHER" id="PTHR46666:SF2">
    <property type="entry name" value="60S RIBOSOMAL L18A-LIKE PROTEIN"/>
    <property type="match status" value="1"/>
</dbReference>
<sequence>RDDASLFLIEAMCCGKRRYTAIKDADDMGTGVFDKSLSCFGCGLGCFLLEFVFPPVWYYATFLYFGKYYRRDPRERAGLAASPITEVTSYMKIMINIIEVQAVTEEVDRLLDKVRAYYVSVNGGMKVEVHESDMTAKLFMTFDVDCCEKKERTVSFWMLLTSPWLEAISTVTVHFAATSGNSITFKSLKLLAMGFAEYEEAEGRG</sequence>
<protein>
    <submittedName>
        <fullName evidence="1">Uncharacterized protein</fullName>
    </submittedName>
</protein>
<name>A0ABQ8AME8_BRANA</name>